<dbReference type="PANTHER" id="PTHR48021">
    <property type="match status" value="1"/>
</dbReference>
<evidence type="ECO:0000313" key="10">
    <source>
        <dbReference type="EMBL" id="KAJ9682113.1"/>
    </source>
</evidence>
<sequence length="375" mass="41934">MWFSDIFCIMGWLAIALAKDYWWLDLGRLSIGFGIGLICYVVPVYIAEIMPKNVRGGFTSANTLMICCGSSLTFFVGTVVSWRILAVIGAIPCILQVIGLFFIPESPRWLAKVGQEARLEAALQRLRGKNADISQEAAEIREYTEAFQQLSEARILDLFQRRYAHSLIVGVGLMMLQQFGGSNAILYYASSIFESAGFSTTFGTRAMAILQVLNSYFNHDLNMGFSFMLFLDMYRYYFADSTGMCLSCLVVALSFLLQDLQQMKVLTPIFVLIGILAYLASLCMGVAGLPWVVMSEIFPINIKDSAGSLVTLSYLFCSWITTYTFNFVFAWSSAGTFFLFSIICSATVLFVAKLLPETKGRRLEEIQATLTHFLQ</sequence>
<feature type="transmembrane region" description="Helical" evidence="8">
    <location>
        <begin position="82"/>
        <end position="103"/>
    </location>
</feature>
<feature type="transmembrane region" description="Helical" evidence="8">
    <location>
        <begin position="269"/>
        <end position="294"/>
    </location>
</feature>
<evidence type="ECO:0000256" key="3">
    <source>
        <dbReference type="ARBA" id="ARBA00022597"/>
    </source>
</evidence>
<feature type="transmembrane region" description="Helical" evidence="8">
    <location>
        <begin position="337"/>
        <end position="355"/>
    </location>
</feature>
<evidence type="ECO:0000256" key="7">
    <source>
        <dbReference type="SAM" id="Coils"/>
    </source>
</evidence>
<evidence type="ECO:0000256" key="2">
    <source>
        <dbReference type="ARBA" id="ARBA00010992"/>
    </source>
</evidence>
<keyword evidence="11" id="KW-1185">Reference proteome</keyword>
<reference evidence="10 11" key="1">
    <citation type="journal article" date="2023" name="BMC Biotechnol.">
        <title>Vitis rotundifolia cv Carlos genome sequencing.</title>
        <authorList>
            <person name="Huff M."/>
            <person name="Hulse-Kemp A."/>
            <person name="Scheffler B."/>
            <person name="Youngblood R."/>
            <person name="Simpson S."/>
            <person name="Babiker E."/>
            <person name="Staton M."/>
        </authorList>
    </citation>
    <scope>NUCLEOTIDE SEQUENCE [LARGE SCALE GENOMIC DNA]</scope>
    <source>
        <tissue evidence="10">Leaf</tissue>
    </source>
</reference>
<dbReference type="Gene3D" id="1.20.1250.20">
    <property type="entry name" value="MFS general substrate transporter like domains"/>
    <property type="match status" value="1"/>
</dbReference>
<evidence type="ECO:0000313" key="11">
    <source>
        <dbReference type="Proteomes" id="UP001168098"/>
    </source>
</evidence>
<keyword evidence="7" id="KW-0175">Coiled coil</keyword>
<dbReference type="SUPFAM" id="SSF103473">
    <property type="entry name" value="MFS general substrate transporter"/>
    <property type="match status" value="1"/>
</dbReference>
<feature type="transmembrane region" description="Helical" evidence="8">
    <location>
        <begin position="167"/>
        <end position="190"/>
    </location>
</feature>
<dbReference type="GO" id="GO:0051119">
    <property type="term" value="F:sugar transmembrane transporter activity"/>
    <property type="evidence" value="ECO:0007669"/>
    <property type="project" value="InterPro"/>
</dbReference>
<feature type="domain" description="Major facilitator superfamily (MFS) profile" evidence="9">
    <location>
        <begin position="1"/>
        <end position="359"/>
    </location>
</feature>
<dbReference type="InterPro" id="IPR050549">
    <property type="entry name" value="MFS_Trehalose_Transporter"/>
</dbReference>
<feature type="transmembrane region" description="Helical" evidence="8">
    <location>
        <begin position="28"/>
        <end position="46"/>
    </location>
</feature>
<keyword evidence="6 8" id="KW-0472">Membrane</keyword>
<gene>
    <name evidence="10" type="ORF">PVL29_018146</name>
</gene>
<dbReference type="PRINTS" id="PR00171">
    <property type="entry name" value="SUGRTRNSPORT"/>
</dbReference>
<dbReference type="Pfam" id="PF00083">
    <property type="entry name" value="Sugar_tr"/>
    <property type="match status" value="1"/>
</dbReference>
<dbReference type="AlphaFoldDB" id="A0AA38Z490"/>
<dbReference type="CDD" id="cd17358">
    <property type="entry name" value="MFS_GLUT6_8_Class3_like"/>
    <property type="match status" value="1"/>
</dbReference>
<accession>A0AA38Z490</accession>
<dbReference type="Proteomes" id="UP001168098">
    <property type="component" value="Unassembled WGS sequence"/>
</dbReference>
<name>A0AA38Z490_VITRO</name>
<evidence type="ECO:0000256" key="5">
    <source>
        <dbReference type="ARBA" id="ARBA00022989"/>
    </source>
</evidence>
<dbReference type="InterPro" id="IPR020846">
    <property type="entry name" value="MFS_dom"/>
</dbReference>
<dbReference type="InterPro" id="IPR005828">
    <property type="entry name" value="MFS_sugar_transport-like"/>
</dbReference>
<comment type="similarity">
    <text evidence="2">Belongs to the major facilitator superfamily. Sugar transporter (TC 2.A.1.1) family.</text>
</comment>
<dbReference type="PANTHER" id="PTHR48021:SF48">
    <property type="entry name" value="MAJOR FACILITATOR SUPERFAMILY (MFS) PROFILE DOMAIN-CONTAINING PROTEIN"/>
    <property type="match status" value="1"/>
</dbReference>
<proteinExistence type="inferred from homology"/>
<feature type="transmembrane region" description="Helical" evidence="8">
    <location>
        <begin position="58"/>
        <end position="76"/>
    </location>
</feature>
<keyword evidence="5 8" id="KW-1133">Transmembrane helix</keyword>
<dbReference type="GO" id="GO:0016020">
    <property type="term" value="C:membrane"/>
    <property type="evidence" value="ECO:0007669"/>
    <property type="project" value="UniProtKB-SubCell"/>
</dbReference>
<feature type="transmembrane region" description="Helical" evidence="8">
    <location>
        <begin position="237"/>
        <end position="257"/>
    </location>
</feature>
<comment type="subcellular location">
    <subcellularLocation>
        <location evidence="1">Membrane</location>
        <topology evidence="1">Multi-pass membrane protein</topology>
    </subcellularLocation>
</comment>
<dbReference type="PROSITE" id="PS50850">
    <property type="entry name" value="MFS"/>
    <property type="match status" value="1"/>
</dbReference>
<evidence type="ECO:0000256" key="6">
    <source>
        <dbReference type="ARBA" id="ARBA00023136"/>
    </source>
</evidence>
<dbReference type="InterPro" id="IPR036259">
    <property type="entry name" value="MFS_trans_sf"/>
</dbReference>
<feature type="transmembrane region" description="Helical" evidence="8">
    <location>
        <begin position="306"/>
        <end position="331"/>
    </location>
</feature>
<dbReference type="EMBL" id="JARBHA010000014">
    <property type="protein sequence ID" value="KAJ9682113.1"/>
    <property type="molecule type" value="Genomic_DNA"/>
</dbReference>
<keyword evidence="3" id="KW-0762">Sugar transport</keyword>
<evidence type="ECO:0000256" key="1">
    <source>
        <dbReference type="ARBA" id="ARBA00004141"/>
    </source>
</evidence>
<evidence type="ECO:0000256" key="8">
    <source>
        <dbReference type="SAM" id="Phobius"/>
    </source>
</evidence>
<comment type="caution">
    <text evidence="10">The sequence shown here is derived from an EMBL/GenBank/DDBJ whole genome shotgun (WGS) entry which is preliminary data.</text>
</comment>
<keyword evidence="3" id="KW-0813">Transport</keyword>
<protein>
    <recommendedName>
        <fullName evidence="9">Major facilitator superfamily (MFS) profile domain-containing protein</fullName>
    </recommendedName>
</protein>
<evidence type="ECO:0000259" key="9">
    <source>
        <dbReference type="PROSITE" id="PS50850"/>
    </source>
</evidence>
<evidence type="ECO:0000256" key="4">
    <source>
        <dbReference type="ARBA" id="ARBA00022692"/>
    </source>
</evidence>
<keyword evidence="4 8" id="KW-0812">Transmembrane</keyword>
<dbReference type="InterPro" id="IPR044775">
    <property type="entry name" value="MFS_ERD6/Tret1-like"/>
</dbReference>
<dbReference type="InterPro" id="IPR003663">
    <property type="entry name" value="Sugar/inositol_transpt"/>
</dbReference>
<feature type="coiled-coil region" evidence="7">
    <location>
        <begin position="116"/>
        <end position="153"/>
    </location>
</feature>
<organism evidence="10 11">
    <name type="scientific">Vitis rotundifolia</name>
    <name type="common">Muscadine grape</name>
    <dbReference type="NCBI Taxonomy" id="103349"/>
    <lineage>
        <taxon>Eukaryota</taxon>
        <taxon>Viridiplantae</taxon>
        <taxon>Streptophyta</taxon>
        <taxon>Embryophyta</taxon>
        <taxon>Tracheophyta</taxon>
        <taxon>Spermatophyta</taxon>
        <taxon>Magnoliopsida</taxon>
        <taxon>eudicotyledons</taxon>
        <taxon>Gunneridae</taxon>
        <taxon>Pentapetalae</taxon>
        <taxon>rosids</taxon>
        <taxon>Vitales</taxon>
        <taxon>Vitaceae</taxon>
        <taxon>Viteae</taxon>
        <taxon>Vitis</taxon>
    </lineage>
</organism>